<keyword evidence="1" id="KW-0812">Transmembrane</keyword>
<organism evidence="2">
    <name type="scientific">marine metagenome</name>
    <dbReference type="NCBI Taxonomy" id="408172"/>
    <lineage>
        <taxon>unclassified sequences</taxon>
        <taxon>metagenomes</taxon>
        <taxon>ecological metagenomes</taxon>
    </lineage>
</organism>
<proteinExistence type="predicted"/>
<dbReference type="AlphaFoldDB" id="A0A382LK29"/>
<evidence type="ECO:0000256" key="1">
    <source>
        <dbReference type="SAM" id="Phobius"/>
    </source>
</evidence>
<accession>A0A382LK29</accession>
<evidence type="ECO:0008006" key="3">
    <source>
        <dbReference type="Google" id="ProtNLM"/>
    </source>
</evidence>
<gene>
    <name evidence="2" type="ORF">METZ01_LOCUS288075</name>
</gene>
<dbReference type="EMBL" id="UINC01086602">
    <property type="protein sequence ID" value="SVC35221.1"/>
    <property type="molecule type" value="Genomic_DNA"/>
</dbReference>
<keyword evidence="1" id="KW-1133">Transmembrane helix</keyword>
<feature type="transmembrane region" description="Helical" evidence="1">
    <location>
        <begin position="15"/>
        <end position="35"/>
    </location>
</feature>
<feature type="non-terminal residue" evidence="2">
    <location>
        <position position="151"/>
    </location>
</feature>
<protein>
    <recommendedName>
        <fullName evidence="3">Glucose/Sorbosone dehydrogenase domain-containing protein</fullName>
    </recommendedName>
</protein>
<name>A0A382LK29_9ZZZZ</name>
<evidence type="ECO:0000313" key="2">
    <source>
        <dbReference type="EMBL" id="SVC35221.1"/>
    </source>
</evidence>
<keyword evidence="1" id="KW-0472">Membrane</keyword>
<reference evidence="2" key="1">
    <citation type="submission" date="2018-05" db="EMBL/GenBank/DDBJ databases">
        <authorList>
            <person name="Lanie J.A."/>
            <person name="Ng W.-L."/>
            <person name="Kazmierczak K.M."/>
            <person name="Andrzejewski T.M."/>
            <person name="Davidsen T.M."/>
            <person name="Wayne K.J."/>
            <person name="Tettelin H."/>
            <person name="Glass J.I."/>
            <person name="Rusch D."/>
            <person name="Podicherti R."/>
            <person name="Tsui H.-C.T."/>
            <person name="Winkler M.E."/>
        </authorList>
    </citation>
    <scope>NUCLEOTIDE SEQUENCE</scope>
</reference>
<sequence>MPLTKRLKHIFSNPALIMGLSLSGLCLVIAVLLLGNFPQRSSEVRTIEGLASPRGLSPLADGSLLIAEGGAGRILLVNRRGNVTVLQDNLPHTQHGPEGVHVGVSAAIKVGASIYFIVGEARAKGFREAYEVVPGSIPVPLTGQDPLGVNP</sequence>